<dbReference type="KEGG" id="tlt:OCC_03442"/>
<evidence type="ECO:0000259" key="10">
    <source>
        <dbReference type="Pfam" id="PF08544"/>
    </source>
</evidence>
<feature type="domain" description="GHMP kinase C-terminal" evidence="10">
    <location>
        <begin position="198"/>
        <end position="262"/>
    </location>
</feature>
<dbReference type="InterPro" id="IPR014721">
    <property type="entry name" value="Ribsml_uS5_D2-typ_fold_subgr"/>
</dbReference>
<keyword evidence="1 7" id="KW-0028">Amino-acid biosynthesis</keyword>
<evidence type="ECO:0000256" key="2">
    <source>
        <dbReference type="ARBA" id="ARBA00022679"/>
    </source>
</evidence>
<dbReference type="EC" id="2.7.1.39" evidence="7 8"/>
<evidence type="ECO:0000256" key="7">
    <source>
        <dbReference type="HAMAP-Rule" id="MF_00384"/>
    </source>
</evidence>
<dbReference type="RefSeq" id="WP_004069592.1">
    <property type="nucleotide sequence ID" value="NC_022084.1"/>
</dbReference>
<protein>
    <recommendedName>
        <fullName evidence="7 8">Homoserine kinase</fullName>
        <shortName evidence="7">HK</shortName>
        <shortName evidence="7">HSK</shortName>
        <ecNumber evidence="7 8">2.7.1.39</ecNumber>
    </recommendedName>
</protein>
<proteinExistence type="inferred from homology"/>
<evidence type="ECO:0000256" key="3">
    <source>
        <dbReference type="ARBA" id="ARBA00022697"/>
    </source>
</evidence>
<evidence type="ECO:0000259" key="9">
    <source>
        <dbReference type="Pfam" id="PF00288"/>
    </source>
</evidence>
<dbReference type="AlphaFoldDB" id="H3ZQB0"/>
<organism evidence="11 12">
    <name type="scientific">Thermococcus litoralis (strain ATCC 51850 / DSM 5473 / JCM 8560 / NS-C)</name>
    <dbReference type="NCBI Taxonomy" id="523849"/>
    <lineage>
        <taxon>Archaea</taxon>
        <taxon>Methanobacteriati</taxon>
        <taxon>Methanobacteriota</taxon>
        <taxon>Thermococci</taxon>
        <taxon>Thermococcales</taxon>
        <taxon>Thermococcaceae</taxon>
        <taxon>Thermococcus</taxon>
    </lineage>
</organism>
<dbReference type="HAMAP" id="MF_00384">
    <property type="entry name" value="Homoser_kinase"/>
    <property type="match status" value="1"/>
</dbReference>
<dbReference type="Proteomes" id="UP000015502">
    <property type="component" value="Chromosome"/>
</dbReference>
<dbReference type="InterPro" id="IPR020568">
    <property type="entry name" value="Ribosomal_Su5_D2-typ_SF"/>
</dbReference>
<evidence type="ECO:0000256" key="5">
    <source>
        <dbReference type="ARBA" id="ARBA00022777"/>
    </source>
</evidence>
<dbReference type="InterPro" id="IPR006204">
    <property type="entry name" value="GHMP_kinase_N_dom"/>
</dbReference>
<dbReference type="Pfam" id="PF00288">
    <property type="entry name" value="GHMP_kinases_N"/>
    <property type="match status" value="1"/>
</dbReference>
<dbReference type="GO" id="GO:0005737">
    <property type="term" value="C:cytoplasm"/>
    <property type="evidence" value="ECO:0007669"/>
    <property type="project" value="UniProtKB-SubCell"/>
</dbReference>
<keyword evidence="6 7" id="KW-0067">ATP-binding</keyword>
<comment type="catalytic activity">
    <reaction evidence="7">
        <text>L-homoserine + ATP = O-phospho-L-homoserine + ADP + H(+)</text>
        <dbReference type="Rhea" id="RHEA:13985"/>
        <dbReference type="ChEBI" id="CHEBI:15378"/>
        <dbReference type="ChEBI" id="CHEBI:30616"/>
        <dbReference type="ChEBI" id="CHEBI:57476"/>
        <dbReference type="ChEBI" id="CHEBI:57590"/>
        <dbReference type="ChEBI" id="CHEBI:456216"/>
        <dbReference type="EC" id="2.7.1.39"/>
    </reaction>
</comment>
<dbReference type="OrthoDB" id="28273at2157"/>
<dbReference type="GO" id="GO:0004413">
    <property type="term" value="F:homoserine kinase activity"/>
    <property type="evidence" value="ECO:0007669"/>
    <property type="project" value="UniProtKB-UniRule"/>
</dbReference>
<keyword evidence="3 7" id="KW-0791">Threonine biosynthesis</keyword>
<keyword evidence="4 7" id="KW-0547">Nucleotide-binding</keyword>
<dbReference type="STRING" id="523849.OCC_03442"/>
<dbReference type="InterPro" id="IPR000870">
    <property type="entry name" value="Homoserine_kinase"/>
</dbReference>
<dbReference type="PANTHER" id="PTHR20861:SF1">
    <property type="entry name" value="HOMOSERINE KINASE"/>
    <property type="match status" value="1"/>
</dbReference>
<dbReference type="EMBL" id="CP006670">
    <property type="protein sequence ID" value="EHR77904.1"/>
    <property type="molecule type" value="Genomic_DNA"/>
</dbReference>
<sequence length="295" mass="31145">MKVLAPATIANFGPGFDVFGLCLAKPVDVIVFKESDEVTLEVEGFDVPSDPEKNVASISALALLKMLNVEVGFNMKLKKRIRPKSGLGSSGASAIGGALAVANVLGVRDKNLIIKAALEGEKAASGSAHGDNVVPALFGGFTILKSLHYLEVFKLDVDFELVVVLPEVEVSTRKARSVLPRDIPLGDAVKNLALASALISALKEGDLETVGRLLDDYLVIPYRKPLIPWFDKVRKAALESGAYGVSLSGSGPAMFALGEDLRNIGKSMVEAFESEGIRAEYFITKVGGGAKCSGV</sequence>
<keyword evidence="2 7" id="KW-0808">Transferase</keyword>
<keyword evidence="5 7" id="KW-0418">Kinase</keyword>
<comment type="similarity">
    <text evidence="7">Belongs to the GHMP kinase family. Homoserine kinase subfamily.</text>
</comment>
<dbReference type="PaxDb" id="523849-OCC_03442"/>
<name>H3ZQB0_THELN</name>
<dbReference type="PIRSF" id="PIRSF000676">
    <property type="entry name" value="Homoser_kin"/>
    <property type="match status" value="1"/>
</dbReference>
<dbReference type="UniPathway" id="UPA00050">
    <property type="reaction ID" value="UER00064"/>
</dbReference>
<keyword evidence="7" id="KW-0963">Cytoplasm</keyword>
<evidence type="ECO:0000313" key="11">
    <source>
        <dbReference type="EMBL" id="EHR77904.1"/>
    </source>
</evidence>
<gene>
    <name evidence="7" type="primary">thrB</name>
    <name evidence="11" type="ORF">OCC_03442</name>
</gene>
<evidence type="ECO:0000256" key="1">
    <source>
        <dbReference type="ARBA" id="ARBA00022605"/>
    </source>
</evidence>
<dbReference type="HOGENOM" id="CLU_041243_1_1_2"/>
<dbReference type="Gene3D" id="3.30.70.890">
    <property type="entry name" value="GHMP kinase, C-terminal domain"/>
    <property type="match status" value="1"/>
</dbReference>
<evidence type="ECO:0000256" key="6">
    <source>
        <dbReference type="ARBA" id="ARBA00022840"/>
    </source>
</evidence>
<dbReference type="Gene3D" id="3.30.230.10">
    <property type="match status" value="1"/>
</dbReference>
<dbReference type="InterPro" id="IPR013750">
    <property type="entry name" value="GHMP_kinase_C_dom"/>
</dbReference>
<evidence type="ECO:0000256" key="8">
    <source>
        <dbReference type="NCBIfam" id="TIGR00191"/>
    </source>
</evidence>
<comment type="function">
    <text evidence="7">Catalyzes the ATP-dependent phosphorylation of L-homoserine to L-homoserine phosphate.</text>
</comment>
<keyword evidence="12" id="KW-1185">Reference proteome</keyword>
<feature type="binding site" evidence="7">
    <location>
        <begin position="82"/>
        <end position="92"/>
    </location>
    <ligand>
        <name>ATP</name>
        <dbReference type="ChEBI" id="CHEBI:30616"/>
    </ligand>
</feature>
<dbReference type="GeneID" id="16550012"/>
<dbReference type="SUPFAM" id="SSF54211">
    <property type="entry name" value="Ribosomal protein S5 domain 2-like"/>
    <property type="match status" value="1"/>
</dbReference>
<comment type="subcellular location">
    <subcellularLocation>
        <location evidence="7">Cytoplasm</location>
    </subcellularLocation>
</comment>
<evidence type="ECO:0000256" key="4">
    <source>
        <dbReference type="ARBA" id="ARBA00022741"/>
    </source>
</evidence>
<dbReference type="PANTHER" id="PTHR20861">
    <property type="entry name" value="HOMOSERINE/4-DIPHOSPHOCYTIDYL-2-C-METHYL-D-ERYTHRITOL KINASE"/>
    <property type="match status" value="1"/>
</dbReference>
<dbReference type="InterPro" id="IPR036554">
    <property type="entry name" value="GHMP_kinase_C_sf"/>
</dbReference>
<reference evidence="11 12" key="1">
    <citation type="journal article" date="2012" name="J. Bacteriol.">
        <title>Genome sequence of the model hyperthermophilic archaeon Thermococcus litoralis NS-C.</title>
        <authorList>
            <person name="Gardner A.F."/>
            <person name="Kumar S."/>
            <person name="Perler F.B."/>
        </authorList>
    </citation>
    <scope>NUCLEOTIDE SEQUENCE [LARGE SCALE GENOMIC DNA]</scope>
    <source>
        <strain evidence="12">ATCC 51850 / DSM 5473 / JCM 8560 / NS-C</strain>
    </source>
</reference>
<dbReference type="NCBIfam" id="NF002288">
    <property type="entry name" value="PRK01212.1-4"/>
    <property type="match status" value="1"/>
</dbReference>
<dbReference type="GO" id="GO:0009088">
    <property type="term" value="P:threonine biosynthetic process"/>
    <property type="evidence" value="ECO:0007669"/>
    <property type="project" value="UniProtKB-UniRule"/>
</dbReference>
<dbReference type="Pfam" id="PF08544">
    <property type="entry name" value="GHMP_kinases_C"/>
    <property type="match status" value="1"/>
</dbReference>
<accession>H3ZQB0</accession>
<dbReference type="PRINTS" id="PR00958">
    <property type="entry name" value="HOMSERKINASE"/>
</dbReference>
<dbReference type="SUPFAM" id="SSF55060">
    <property type="entry name" value="GHMP Kinase, C-terminal domain"/>
    <property type="match status" value="1"/>
</dbReference>
<comment type="pathway">
    <text evidence="7">Amino-acid biosynthesis; L-threonine biosynthesis; L-threonine from L-aspartate: step 4/5.</text>
</comment>
<feature type="domain" description="GHMP kinase N-terminal" evidence="9">
    <location>
        <begin position="61"/>
        <end position="140"/>
    </location>
</feature>
<dbReference type="GO" id="GO:0005524">
    <property type="term" value="F:ATP binding"/>
    <property type="evidence" value="ECO:0007669"/>
    <property type="project" value="UniProtKB-UniRule"/>
</dbReference>
<dbReference type="NCBIfam" id="TIGR00191">
    <property type="entry name" value="thrB"/>
    <property type="match status" value="1"/>
</dbReference>
<evidence type="ECO:0000313" key="12">
    <source>
        <dbReference type="Proteomes" id="UP000015502"/>
    </source>
</evidence>